<feature type="signal peptide" evidence="3">
    <location>
        <begin position="1"/>
        <end position="27"/>
    </location>
</feature>
<evidence type="ECO:0000313" key="5">
    <source>
        <dbReference type="EMBL" id="KAK2190217.1"/>
    </source>
</evidence>
<dbReference type="EMBL" id="JAODUO010000086">
    <property type="protein sequence ID" value="KAK2190217.1"/>
    <property type="molecule type" value="Genomic_DNA"/>
</dbReference>
<evidence type="ECO:0000256" key="3">
    <source>
        <dbReference type="SAM" id="SignalP"/>
    </source>
</evidence>
<dbReference type="GO" id="GO:0140359">
    <property type="term" value="F:ABC-type transporter activity"/>
    <property type="evidence" value="ECO:0007669"/>
    <property type="project" value="InterPro"/>
</dbReference>
<dbReference type="AlphaFoldDB" id="A0AAD9P910"/>
<keyword evidence="3" id="KW-0732">Signal</keyword>
<organism evidence="5 6">
    <name type="scientific">Ridgeia piscesae</name>
    <name type="common">Tubeworm</name>
    <dbReference type="NCBI Taxonomy" id="27915"/>
    <lineage>
        <taxon>Eukaryota</taxon>
        <taxon>Metazoa</taxon>
        <taxon>Spiralia</taxon>
        <taxon>Lophotrochozoa</taxon>
        <taxon>Annelida</taxon>
        <taxon>Polychaeta</taxon>
        <taxon>Sedentaria</taxon>
        <taxon>Canalipalpata</taxon>
        <taxon>Sabellida</taxon>
        <taxon>Siboglinidae</taxon>
        <taxon>Ridgeia</taxon>
    </lineage>
</organism>
<dbReference type="PANTHER" id="PTHR19229">
    <property type="entry name" value="ATP-BINDING CASSETTE TRANSPORTER SUBFAMILY A ABCA"/>
    <property type="match status" value="1"/>
</dbReference>
<dbReference type="SMART" id="SM00382">
    <property type="entry name" value="AAA"/>
    <property type="match status" value="1"/>
</dbReference>
<dbReference type="InterPro" id="IPR026082">
    <property type="entry name" value="ABCA"/>
</dbReference>
<dbReference type="GO" id="GO:0016887">
    <property type="term" value="F:ATP hydrolysis activity"/>
    <property type="evidence" value="ECO:0007669"/>
    <property type="project" value="InterPro"/>
</dbReference>
<evidence type="ECO:0000259" key="4">
    <source>
        <dbReference type="PROSITE" id="PS50893"/>
    </source>
</evidence>
<dbReference type="Gene3D" id="3.40.50.300">
    <property type="entry name" value="P-loop containing nucleotide triphosphate hydrolases"/>
    <property type="match status" value="1"/>
</dbReference>
<reference evidence="5" key="1">
    <citation type="journal article" date="2023" name="Mol. Biol. Evol.">
        <title>Third-Generation Sequencing Reveals the Adaptive Role of the Epigenome in Three Deep-Sea Polychaetes.</title>
        <authorList>
            <person name="Perez M."/>
            <person name="Aroh O."/>
            <person name="Sun Y."/>
            <person name="Lan Y."/>
            <person name="Juniper S.K."/>
            <person name="Young C.R."/>
            <person name="Angers B."/>
            <person name="Qian P.Y."/>
        </authorList>
    </citation>
    <scope>NUCLEOTIDE SEQUENCE</scope>
    <source>
        <strain evidence="5">R07B-5</strain>
    </source>
</reference>
<feature type="domain" description="ABC transporter" evidence="4">
    <location>
        <begin position="56"/>
        <end position="291"/>
    </location>
</feature>
<keyword evidence="2" id="KW-0067">ATP-binding</keyword>
<sequence length="386" mass="43420">MVVLVVNDMRILHVLWYKLTCVGVSDAYRSYKCDDDDVKQEILRIQMKESTGDEPIILDDLKKTYWTIPSCRPTLAVDCVTVGIHAECFGLLGVNGAGKSSIFKMLAGQIVITDGAAYINGRSVTNDFKQLYANVGYVADEASSLGYMTCKETLFMYGRIHGIPKSQLVTTIDTILRVLFLDTCKDKKCYHLSAGHLRMVDVAIMLISNPPLLLMDEPTNNMDPMLERQTMQAISACRDLGYTIVLTSHRVGESDPLLTRLVIMVDGRFRCLGSPAYLKNKFGDVRAFKVRLLTTDKAGLKAAAFKEYITEKFPETTLWKESLVELTYVSDDRAVVMQSLEFVKETYDIEYTIGEATLDEVFLKFARKSNKSNKCNIMKAAFNVFK</sequence>
<keyword evidence="6" id="KW-1185">Reference proteome</keyword>
<dbReference type="Proteomes" id="UP001209878">
    <property type="component" value="Unassembled WGS sequence"/>
</dbReference>
<dbReference type="GO" id="GO:0016020">
    <property type="term" value="C:membrane"/>
    <property type="evidence" value="ECO:0007669"/>
    <property type="project" value="InterPro"/>
</dbReference>
<evidence type="ECO:0000256" key="1">
    <source>
        <dbReference type="ARBA" id="ARBA00022741"/>
    </source>
</evidence>
<dbReference type="GO" id="GO:0005524">
    <property type="term" value="F:ATP binding"/>
    <property type="evidence" value="ECO:0007669"/>
    <property type="project" value="UniProtKB-KW"/>
</dbReference>
<dbReference type="InterPro" id="IPR003593">
    <property type="entry name" value="AAA+_ATPase"/>
</dbReference>
<dbReference type="InterPro" id="IPR003439">
    <property type="entry name" value="ABC_transporter-like_ATP-bd"/>
</dbReference>
<proteinExistence type="predicted"/>
<name>A0AAD9P910_RIDPI</name>
<accession>A0AAD9P910</accession>
<dbReference type="SUPFAM" id="SSF52540">
    <property type="entry name" value="P-loop containing nucleoside triphosphate hydrolases"/>
    <property type="match status" value="1"/>
</dbReference>
<dbReference type="GO" id="GO:0005319">
    <property type="term" value="F:lipid transporter activity"/>
    <property type="evidence" value="ECO:0007669"/>
    <property type="project" value="TreeGrafter"/>
</dbReference>
<comment type="caution">
    <text evidence="5">The sequence shown here is derived from an EMBL/GenBank/DDBJ whole genome shotgun (WGS) entry which is preliminary data.</text>
</comment>
<dbReference type="Pfam" id="PF00005">
    <property type="entry name" value="ABC_tran"/>
    <property type="match status" value="1"/>
</dbReference>
<protein>
    <recommendedName>
        <fullName evidence="4">ABC transporter domain-containing protein</fullName>
    </recommendedName>
</protein>
<dbReference type="PANTHER" id="PTHR19229:SF250">
    <property type="entry name" value="ABC TRANSPORTER DOMAIN-CONTAINING PROTEIN-RELATED"/>
    <property type="match status" value="1"/>
</dbReference>
<dbReference type="PROSITE" id="PS50893">
    <property type="entry name" value="ABC_TRANSPORTER_2"/>
    <property type="match status" value="1"/>
</dbReference>
<feature type="chain" id="PRO_5042001521" description="ABC transporter domain-containing protein" evidence="3">
    <location>
        <begin position="28"/>
        <end position="386"/>
    </location>
</feature>
<keyword evidence="1" id="KW-0547">Nucleotide-binding</keyword>
<evidence type="ECO:0000256" key="2">
    <source>
        <dbReference type="ARBA" id="ARBA00022840"/>
    </source>
</evidence>
<dbReference type="InterPro" id="IPR027417">
    <property type="entry name" value="P-loop_NTPase"/>
</dbReference>
<evidence type="ECO:0000313" key="6">
    <source>
        <dbReference type="Proteomes" id="UP001209878"/>
    </source>
</evidence>
<gene>
    <name evidence="5" type="ORF">NP493_87g12001</name>
</gene>